<comment type="caution">
    <text evidence="2">The sequence shown here is derived from an EMBL/GenBank/DDBJ whole genome shotgun (WGS) entry which is preliminary data.</text>
</comment>
<evidence type="ECO:0000313" key="2">
    <source>
        <dbReference type="EMBL" id="GFH53611.1"/>
    </source>
</evidence>
<dbReference type="Proteomes" id="UP001054902">
    <property type="component" value="Unassembled WGS sequence"/>
</dbReference>
<keyword evidence="1" id="KW-0175">Coiled coil</keyword>
<proteinExistence type="predicted"/>
<gene>
    <name evidence="2" type="ORF">CTEN210_10087</name>
</gene>
<feature type="coiled-coil region" evidence="1">
    <location>
        <begin position="284"/>
        <end position="311"/>
    </location>
</feature>
<sequence>MSSATLRKKVRNQKTELNRLSTSLKKYKDVHQTAFRHAVLHSRQKKDAERQLKEKEESIASLKETIESLQFENSDLQKQMSKAAKLTSLKQSLCNHYTDLERKLEQDSKEKLASLERALQEHYCTKLFTATEDLERAMRQKLLSRMNTERVLLRQEFDNAVVSFKMVIPQLNQEIVDLQEQLLMKDIELSERKEVIHDLYQYHSRNDEFESISATIEEESSVASETNSECSDCIEELENISLSLADSSHHDQHDPVSEYTSVMNVTSEEESCSEQQDATTNVVIRELEQKVKELTAQVMELENSNAAAEVGLHIRAERFLETIQDIHELKDIPLSPEERLKKPMSPSKELKAEFLDKYGDLGKEILERMIRVKWPSTLIDTWIVGLLRLGLDKDALKKNILYTFLYLDVFCKAFRKAYIQTGIAGGPSGIKGNCEAGDLIHIVFKTFEGMHGNFSTMNPLESNQYGVNGCWYDAAKKALGIANAAKLRFLLIDMCQGPLPYDAMERLEEFEELLPQHHPLLQYFALLKECHEKFFKIVMSAVKLALDESGILVKSFVNRIADEGLDRFCDESDIVDHFEGTPMYNLYHQTNLNKSKKLYPKQFANMVKAVTGIMHASYAKDIGQTEEETLEQLKDYIGFIFKGLGL</sequence>
<evidence type="ECO:0000256" key="1">
    <source>
        <dbReference type="SAM" id="Coils"/>
    </source>
</evidence>
<accession>A0AAD3H801</accession>
<keyword evidence="3" id="KW-1185">Reference proteome</keyword>
<evidence type="ECO:0000313" key="3">
    <source>
        <dbReference type="Proteomes" id="UP001054902"/>
    </source>
</evidence>
<organism evidence="2 3">
    <name type="scientific">Chaetoceros tenuissimus</name>
    <dbReference type="NCBI Taxonomy" id="426638"/>
    <lineage>
        <taxon>Eukaryota</taxon>
        <taxon>Sar</taxon>
        <taxon>Stramenopiles</taxon>
        <taxon>Ochrophyta</taxon>
        <taxon>Bacillariophyta</taxon>
        <taxon>Coscinodiscophyceae</taxon>
        <taxon>Chaetocerotophycidae</taxon>
        <taxon>Chaetocerotales</taxon>
        <taxon>Chaetocerotaceae</taxon>
        <taxon>Chaetoceros</taxon>
    </lineage>
</organism>
<dbReference type="AlphaFoldDB" id="A0AAD3H801"/>
<protein>
    <submittedName>
        <fullName evidence="2">Uncharacterized protein</fullName>
    </submittedName>
</protein>
<dbReference type="EMBL" id="BLLK01000047">
    <property type="protein sequence ID" value="GFH53611.1"/>
    <property type="molecule type" value="Genomic_DNA"/>
</dbReference>
<feature type="coiled-coil region" evidence="1">
    <location>
        <begin position="10"/>
        <end position="121"/>
    </location>
</feature>
<reference evidence="2 3" key="1">
    <citation type="journal article" date="2021" name="Sci. Rep.">
        <title>The genome of the diatom Chaetoceros tenuissimus carries an ancient integrated fragment of an extant virus.</title>
        <authorList>
            <person name="Hongo Y."/>
            <person name="Kimura K."/>
            <person name="Takaki Y."/>
            <person name="Yoshida Y."/>
            <person name="Baba S."/>
            <person name="Kobayashi G."/>
            <person name="Nagasaki K."/>
            <person name="Hano T."/>
            <person name="Tomaru Y."/>
        </authorList>
    </citation>
    <scope>NUCLEOTIDE SEQUENCE [LARGE SCALE GENOMIC DNA]</scope>
    <source>
        <strain evidence="2 3">NIES-3715</strain>
    </source>
</reference>
<name>A0AAD3H801_9STRA</name>